<dbReference type="GO" id="GO:0004222">
    <property type="term" value="F:metalloendopeptidase activity"/>
    <property type="evidence" value="ECO:0007669"/>
    <property type="project" value="TreeGrafter"/>
</dbReference>
<feature type="domain" description="NlpC/P60" evidence="6">
    <location>
        <begin position="703"/>
        <end position="830"/>
    </location>
</feature>
<evidence type="ECO:0000256" key="2">
    <source>
        <dbReference type="ARBA" id="ARBA00022670"/>
    </source>
</evidence>
<dbReference type="AlphaFoldDB" id="A0A1W1UBT9"/>
<dbReference type="GO" id="GO:0008234">
    <property type="term" value="F:cysteine-type peptidase activity"/>
    <property type="evidence" value="ECO:0007669"/>
    <property type="project" value="UniProtKB-KW"/>
</dbReference>
<dbReference type="GO" id="GO:0019867">
    <property type="term" value="C:outer membrane"/>
    <property type="evidence" value="ECO:0007669"/>
    <property type="project" value="InterPro"/>
</dbReference>
<keyword evidence="2" id="KW-0645">Protease</keyword>
<evidence type="ECO:0000313" key="7">
    <source>
        <dbReference type="EMBL" id="SMB78529.1"/>
    </source>
</evidence>
<dbReference type="Pfam" id="PF00877">
    <property type="entry name" value="NLPC_P60"/>
    <property type="match status" value="1"/>
</dbReference>
<dbReference type="EMBL" id="FWWR01000008">
    <property type="protein sequence ID" value="SMB78529.1"/>
    <property type="molecule type" value="Genomic_DNA"/>
</dbReference>
<dbReference type="Pfam" id="PF06725">
    <property type="entry name" value="3D"/>
    <property type="match status" value="1"/>
</dbReference>
<dbReference type="GO" id="GO:0004553">
    <property type="term" value="F:hydrolase activity, hydrolyzing O-glycosyl compounds"/>
    <property type="evidence" value="ECO:0007669"/>
    <property type="project" value="InterPro"/>
</dbReference>
<evidence type="ECO:0000256" key="4">
    <source>
        <dbReference type="ARBA" id="ARBA00022807"/>
    </source>
</evidence>
<dbReference type="Gene3D" id="2.40.40.10">
    <property type="entry name" value="RlpA-like domain"/>
    <property type="match status" value="1"/>
</dbReference>
<gene>
    <name evidence="7" type="ORF">SAMN00017477_0059</name>
</gene>
<dbReference type="STRING" id="573058.SAMN00017477_0059"/>
<organism evidence="7 8">
    <name type="scientific">Peptoniphilus asaccharolyticus DSM 20463</name>
    <dbReference type="NCBI Taxonomy" id="573058"/>
    <lineage>
        <taxon>Bacteria</taxon>
        <taxon>Bacillati</taxon>
        <taxon>Bacillota</taxon>
        <taxon>Tissierellia</taxon>
        <taxon>Tissierellales</taxon>
        <taxon>Peptoniphilaceae</taxon>
        <taxon>Peptoniphilus</taxon>
    </lineage>
</organism>
<dbReference type="InterPro" id="IPR036908">
    <property type="entry name" value="RlpA-like_sf"/>
</dbReference>
<proteinExistence type="inferred from homology"/>
<dbReference type="CDD" id="cd14667">
    <property type="entry name" value="3D_containing_proteins"/>
    <property type="match status" value="1"/>
</dbReference>
<dbReference type="OrthoDB" id="9809488at2"/>
<dbReference type="Gene3D" id="3.90.1720.10">
    <property type="entry name" value="endopeptidase domain like (from Nostoc punctiforme)"/>
    <property type="match status" value="1"/>
</dbReference>
<dbReference type="SUPFAM" id="SSF50685">
    <property type="entry name" value="Barwin-like endoglucanases"/>
    <property type="match status" value="1"/>
</dbReference>
<keyword evidence="3" id="KW-0378">Hydrolase</keyword>
<dbReference type="RefSeq" id="WP_084229758.1">
    <property type="nucleotide sequence ID" value="NZ_FWWR01000008.1"/>
</dbReference>
<dbReference type="InterPro" id="IPR038765">
    <property type="entry name" value="Papain-like_cys_pep_sf"/>
</dbReference>
<dbReference type="InterPro" id="IPR000064">
    <property type="entry name" value="NLP_P60_dom"/>
</dbReference>
<sequence length="1244" mass="139669">MNKEDKKILSQNKGKVSFDRKISNKVGINEKLTSKINLNNRESNVQENKKQEEIKNKVEEKNILEKSIEAEKKRLYDKKIEEEKAYQNKKAEDERKFLDRQRQEKRKAEYEKQRETSRKEYDKKRNEVFGKKEYSSDPSNKLEKSLINKSKESIKENTLKKSTVSKSKEGNFSKNISSKINKADKFSKNNILITSGLVKGKPIKAKIIKDAQNKENFKRINEKLYRENKKIREAEILNEIKKKEDLKKYESERRNIHRENIKKSDTETKFSKKINSKIEDKSFNARKIQSKIAQNNSKSNVNKNLKELFLKKKLIDKQLNKNENTSFSKNFNNEYIGNVPEGSKLSKIGKMGYLKLKDRALGQIDEDNNTVDSGIKATLYNAKKIKAFSKKSKVTARSIKSLIKTNGIKNKGKLIFAGSINRIKTGAINKKRQLGEGARDYLANGDQTIDSGTKSVVNAYEKQRDIRLARKYLTSKDKKSAENKIKSRVFNTKDKISNKRLNTRKIQSKNVQNKIIEKNLENLQKDNLIRKEKVKWFRSNREGKTLKNYFKNSASKVSTFFKDISIGIKNFFISSGGAKGAVIAILLIILLSILGLASLGGGGTTATSSIILIDDNQLQTYIDAYKEVKSQKDQEITDLYNNAKASYDDVVLVGVNPGGYADINFKEFMAIMAVKLQQEFHLDASDQLNLNYDMSNIDLSKVSPKMGNFLKTALSMSGKPYVLGTSGPNSADCSGLVMYSGWQSGLLPKGYRTNVAGIASDRKHFIPISKSELRPGDLCIRMGTGKTNHVDIYTGDGKTFGARSPSRGIRDGILYSDNSEWRYSGYYRIIDPSVNVSDMGSSGREISSKENSGQGAGKKITVEATAYTPSPGENGGSNLTANGNKLEAYKYIAVDPKVIPLGTKIYIPFFKDYPNKGVFIADDTGGAIKGNRIDVLLANSKEANRFGRRNIDIYVDGKAGISGVYSQREVKKGNKELEYMKELLEMMLSYRTEESTYYVSEVRYGQRGERYTVQVPKRRLTIIGETKYYNDLKNELNRSKFKEWLKNGVIYGEKEFKDDLEWIDNLLEVDSIQEQANRLGINLPDGSGEFSELTGGFTGTPGASLTAEQIAKFGGKMISPNGSRNPRISSKYGYRIHPVYGTKKFHTGIDIPGANGSPIYSAKAGTVIFAGTKGNGYGNYVVVDHGNGITTLYAHCSNVNVRIGDRVQAGDNIANIGSTGVSTGPHIHFEVRINGKHTDPTQFL</sequence>
<dbReference type="SUPFAM" id="SSF54001">
    <property type="entry name" value="Cysteine proteinases"/>
    <property type="match status" value="1"/>
</dbReference>
<dbReference type="Pfam" id="PF01551">
    <property type="entry name" value="Peptidase_M23"/>
    <property type="match status" value="1"/>
</dbReference>
<dbReference type="Gene3D" id="2.70.70.10">
    <property type="entry name" value="Glucose Permease (Domain IIA)"/>
    <property type="match status" value="1"/>
</dbReference>
<evidence type="ECO:0000256" key="1">
    <source>
        <dbReference type="ARBA" id="ARBA00007074"/>
    </source>
</evidence>
<dbReference type="InterPro" id="IPR011055">
    <property type="entry name" value="Dup_hybrid_motif"/>
</dbReference>
<accession>A0A1W1UBT9</accession>
<dbReference type="Proteomes" id="UP000192368">
    <property type="component" value="Unassembled WGS sequence"/>
</dbReference>
<dbReference type="InterPro" id="IPR010611">
    <property type="entry name" value="3D_dom"/>
</dbReference>
<protein>
    <submittedName>
        <fullName evidence="7">NlpC/P60 family protein</fullName>
    </submittedName>
</protein>
<dbReference type="PANTHER" id="PTHR21666">
    <property type="entry name" value="PEPTIDASE-RELATED"/>
    <property type="match status" value="1"/>
</dbReference>
<dbReference type="PROSITE" id="PS51935">
    <property type="entry name" value="NLPC_P60"/>
    <property type="match status" value="1"/>
</dbReference>
<evidence type="ECO:0000313" key="8">
    <source>
        <dbReference type="Proteomes" id="UP000192368"/>
    </source>
</evidence>
<reference evidence="8" key="1">
    <citation type="submission" date="2017-04" db="EMBL/GenBank/DDBJ databases">
        <authorList>
            <person name="Varghese N."/>
            <person name="Submissions S."/>
        </authorList>
    </citation>
    <scope>NUCLEOTIDE SEQUENCE [LARGE SCALE GENOMIC DNA]</scope>
    <source>
        <strain evidence="8">DSM 20463</strain>
    </source>
</reference>
<dbReference type="GO" id="GO:0009254">
    <property type="term" value="P:peptidoglycan turnover"/>
    <property type="evidence" value="ECO:0007669"/>
    <property type="project" value="InterPro"/>
</dbReference>
<dbReference type="PANTHER" id="PTHR21666:SF270">
    <property type="entry name" value="MUREIN HYDROLASE ACTIVATOR ENVC"/>
    <property type="match status" value="1"/>
</dbReference>
<name>A0A1W1UBT9_PEPAS</name>
<dbReference type="SUPFAM" id="SSF51261">
    <property type="entry name" value="Duplicated hybrid motif"/>
    <property type="match status" value="1"/>
</dbReference>
<evidence type="ECO:0000259" key="6">
    <source>
        <dbReference type="PROSITE" id="PS51935"/>
    </source>
</evidence>
<dbReference type="InterPro" id="IPR016047">
    <property type="entry name" value="M23ase_b-sheet_dom"/>
</dbReference>
<keyword evidence="4" id="KW-0788">Thiol protease</keyword>
<dbReference type="CDD" id="cd12797">
    <property type="entry name" value="M23_peptidase"/>
    <property type="match status" value="1"/>
</dbReference>
<comment type="similarity">
    <text evidence="1">Belongs to the peptidase C40 family.</text>
</comment>
<dbReference type="InterPro" id="IPR059180">
    <property type="entry name" value="3D_YorM"/>
</dbReference>
<dbReference type="InterPro" id="IPR050570">
    <property type="entry name" value="Cell_wall_metabolism_enzyme"/>
</dbReference>
<keyword evidence="8" id="KW-1185">Reference proteome</keyword>
<dbReference type="GO" id="GO:0006508">
    <property type="term" value="P:proteolysis"/>
    <property type="evidence" value="ECO:0007669"/>
    <property type="project" value="UniProtKB-KW"/>
</dbReference>
<feature type="region of interest" description="Disordered" evidence="5">
    <location>
        <begin position="85"/>
        <end position="149"/>
    </location>
</feature>
<evidence type="ECO:0000256" key="3">
    <source>
        <dbReference type="ARBA" id="ARBA00022801"/>
    </source>
</evidence>
<evidence type="ECO:0000256" key="5">
    <source>
        <dbReference type="SAM" id="MobiDB-lite"/>
    </source>
</evidence>